<dbReference type="Proteomes" id="UP000019141">
    <property type="component" value="Unassembled WGS sequence"/>
</dbReference>
<dbReference type="GO" id="GO:0008311">
    <property type="term" value="F:double-stranded DNA 3'-5' DNA exonuclease activity"/>
    <property type="evidence" value="ECO:0007669"/>
    <property type="project" value="InterPro"/>
</dbReference>
<evidence type="ECO:0000313" key="3">
    <source>
        <dbReference type="Proteomes" id="UP000019141"/>
    </source>
</evidence>
<dbReference type="Gene3D" id="3.60.10.10">
    <property type="entry name" value="Endonuclease/exonuclease/phosphatase"/>
    <property type="match status" value="1"/>
</dbReference>
<dbReference type="InterPro" id="IPR005135">
    <property type="entry name" value="Endo/exonuclease/phosphatase"/>
</dbReference>
<evidence type="ECO:0000259" key="1">
    <source>
        <dbReference type="Pfam" id="PF03372"/>
    </source>
</evidence>
<reference evidence="2 3" key="1">
    <citation type="journal article" date="2014" name="Nature">
        <title>An environmental bacterial taxon with a large and distinct metabolic repertoire.</title>
        <authorList>
            <person name="Wilson M.C."/>
            <person name="Mori T."/>
            <person name="Ruckert C."/>
            <person name="Uria A.R."/>
            <person name="Helf M.J."/>
            <person name="Takada K."/>
            <person name="Gernert C."/>
            <person name="Steffens U.A."/>
            <person name="Heycke N."/>
            <person name="Schmitt S."/>
            <person name="Rinke C."/>
            <person name="Helfrich E.J."/>
            <person name="Brachmann A.O."/>
            <person name="Gurgui C."/>
            <person name="Wakimoto T."/>
            <person name="Kracht M."/>
            <person name="Crusemann M."/>
            <person name="Hentschel U."/>
            <person name="Abe I."/>
            <person name="Matsunaga S."/>
            <person name="Kalinowski J."/>
            <person name="Takeyama H."/>
            <person name="Piel J."/>
        </authorList>
    </citation>
    <scope>NUCLEOTIDE SEQUENCE [LARGE SCALE GENOMIC DNA]</scope>
    <source>
        <strain evidence="3">TSY1</strain>
    </source>
</reference>
<proteinExistence type="predicted"/>
<dbReference type="Pfam" id="PF03372">
    <property type="entry name" value="Exo_endo_phos"/>
    <property type="match status" value="1"/>
</dbReference>
<dbReference type="InterPro" id="IPR036691">
    <property type="entry name" value="Endo/exonu/phosph_ase_sf"/>
</dbReference>
<dbReference type="GO" id="GO:0006281">
    <property type="term" value="P:DNA repair"/>
    <property type="evidence" value="ECO:0007669"/>
    <property type="project" value="InterPro"/>
</dbReference>
<dbReference type="EMBL" id="AZHW01000420">
    <property type="protein sequence ID" value="ETW99651.1"/>
    <property type="molecule type" value="Genomic_DNA"/>
</dbReference>
<gene>
    <name evidence="2" type="ORF">ETSY1_14195</name>
</gene>
<dbReference type="AlphaFoldDB" id="W4LQG0"/>
<protein>
    <recommendedName>
        <fullName evidence="1">Endonuclease/exonuclease/phosphatase domain-containing protein</fullName>
    </recommendedName>
</protein>
<dbReference type="SUPFAM" id="SSF56219">
    <property type="entry name" value="DNase I-like"/>
    <property type="match status" value="1"/>
</dbReference>
<dbReference type="PANTHER" id="PTHR43250">
    <property type="entry name" value="EXODEOXYRIBONUCLEASE III"/>
    <property type="match status" value="1"/>
</dbReference>
<accession>W4LQG0</accession>
<sequence length="262" mass="28891">MVIMRLISWNIRAGGGRRIAGIAAQLQHWQADLVALQEFRGTAPSQQLAQDLADLGLSCQLSTVDPASPATNALLLASRYPLRATRAAAAPDNRPRWLLARIACERPFIIGVMHVPNAVSGRKAPFHDAVLHLAQRWRRGPALFVGDTNTGISGLDDVTHVFSAREEAWMHGLQAAGWRDVFRDWHGDKRVYTWYSPNAGNGFRLDQAFVNARLMDQVSGIHYAWGIDDHAPTRRDALSDHAALILDLQMDGKAGQHTRGKG</sequence>
<comment type="caution">
    <text evidence="2">The sequence shown here is derived from an EMBL/GenBank/DDBJ whole genome shotgun (WGS) entry which is preliminary data.</text>
</comment>
<dbReference type="PANTHER" id="PTHR43250:SF2">
    <property type="entry name" value="EXODEOXYRIBONUCLEASE III"/>
    <property type="match status" value="1"/>
</dbReference>
<name>W4LQG0_ENTF1</name>
<dbReference type="InterPro" id="IPR037493">
    <property type="entry name" value="ExoIII-like"/>
</dbReference>
<dbReference type="HOGENOM" id="CLU_1128367_0_0_7"/>
<evidence type="ECO:0000313" key="2">
    <source>
        <dbReference type="EMBL" id="ETW99651.1"/>
    </source>
</evidence>
<organism evidence="2 3">
    <name type="scientific">Entotheonella factor</name>
    <dbReference type="NCBI Taxonomy" id="1429438"/>
    <lineage>
        <taxon>Bacteria</taxon>
        <taxon>Pseudomonadati</taxon>
        <taxon>Nitrospinota/Tectimicrobiota group</taxon>
        <taxon>Candidatus Tectimicrobiota</taxon>
        <taxon>Candidatus Entotheonellia</taxon>
        <taxon>Candidatus Entotheonellales</taxon>
        <taxon>Candidatus Entotheonellaceae</taxon>
        <taxon>Candidatus Entotheonella</taxon>
    </lineage>
</organism>
<keyword evidence="3" id="KW-1185">Reference proteome</keyword>
<feature type="domain" description="Endonuclease/exonuclease/phosphatase" evidence="1">
    <location>
        <begin position="7"/>
        <end position="241"/>
    </location>
</feature>